<reference evidence="1 2" key="1">
    <citation type="submission" date="2012-12" db="EMBL/GenBank/DDBJ databases">
        <title>Whole genome shotgun sequence of Gordonia hirsuta NBRC 16056.</title>
        <authorList>
            <person name="Isaki-Nakamura S."/>
            <person name="Hosoyama A."/>
            <person name="Tsuchikane K."/>
            <person name="Katsumata H."/>
            <person name="Baba S."/>
            <person name="Yamazaki S."/>
            <person name="Fujita N."/>
        </authorList>
    </citation>
    <scope>NUCLEOTIDE SEQUENCE [LARGE SCALE GENOMIC DNA]</scope>
    <source>
        <strain evidence="1 2">NBRC 16056</strain>
    </source>
</reference>
<dbReference type="RefSeq" id="WP_005943320.1">
    <property type="nucleotide sequence ID" value="NZ_ATVK01000062.1"/>
</dbReference>
<proteinExistence type="predicted"/>
<accession>L7LC37</accession>
<dbReference type="InterPro" id="IPR046288">
    <property type="entry name" value="DUF6325"/>
</dbReference>
<comment type="caution">
    <text evidence="1">The sequence shown here is derived from an EMBL/GenBank/DDBJ whole genome shotgun (WGS) entry which is preliminary data.</text>
</comment>
<name>L7LC37_9ACTN</name>
<dbReference type="STRING" id="1121927.GOHSU_46_00160"/>
<evidence type="ECO:0000313" key="1">
    <source>
        <dbReference type="EMBL" id="GAC58695.1"/>
    </source>
</evidence>
<dbReference type="EMBL" id="BANT01000046">
    <property type="protein sequence ID" value="GAC58695.1"/>
    <property type="molecule type" value="Genomic_DNA"/>
</dbReference>
<keyword evidence="2" id="KW-1185">Reference proteome</keyword>
<sequence>MIFSADLGPVNHIVIGFSGDTVPESGFEQLRVLDIEDRIKLLDIEFIAKSADGEVSWVTAESVGMEKFVASANRLIGEGDLAAIGGAMDPGTVAAVVVWEDLTLRNAVRTWKAGGATVLSRGPVSPDHLAAVDDQ</sequence>
<gene>
    <name evidence="1" type="ORF">GOHSU_46_00160</name>
</gene>
<protein>
    <submittedName>
        <fullName evidence="1">Uncharacterized protein</fullName>
    </submittedName>
</protein>
<organism evidence="1 2">
    <name type="scientific">Gordonia hirsuta DSM 44140 = NBRC 16056</name>
    <dbReference type="NCBI Taxonomy" id="1121927"/>
    <lineage>
        <taxon>Bacteria</taxon>
        <taxon>Bacillati</taxon>
        <taxon>Actinomycetota</taxon>
        <taxon>Actinomycetes</taxon>
        <taxon>Mycobacteriales</taxon>
        <taxon>Gordoniaceae</taxon>
        <taxon>Gordonia</taxon>
    </lineage>
</organism>
<dbReference type="OrthoDB" id="1779644at2"/>
<evidence type="ECO:0000313" key="2">
    <source>
        <dbReference type="Proteomes" id="UP000053405"/>
    </source>
</evidence>
<dbReference type="Pfam" id="PF19850">
    <property type="entry name" value="DUF6325"/>
    <property type="match status" value="1"/>
</dbReference>
<dbReference type="Proteomes" id="UP000053405">
    <property type="component" value="Unassembled WGS sequence"/>
</dbReference>
<dbReference type="AlphaFoldDB" id="L7LC37"/>